<dbReference type="EMBL" id="CAUWAG010000012">
    <property type="protein sequence ID" value="CAJ2509149.1"/>
    <property type="molecule type" value="Genomic_DNA"/>
</dbReference>
<proteinExistence type="predicted"/>
<reference evidence="1" key="1">
    <citation type="submission" date="2023-10" db="EMBL/GenBank/DDBJ databases">
        <authorList>
            <person name="Hackl T."/>
        </authorList>
    </citation>
    <scope>NUCLEOTIDE SEQUENCE</scope>
</reference>
<organism evidence="1 2">
    <name type="scientific">Anthostomella pinea</name>
    <dbReference type="NCBI Taxonomy" id="933095"/>
    <lineage>
        <taxon>Eukaryota</taxon>
        <taxon>Fungi</taxon>
        <taxon>Dikarya</taxon>
        <taxon>Ascomycota</taxon>
        <taxon>Pezizomycotina</taxon>
        <taxon>Sordariomycetes</taxon>
        <taxon>Xylariomycetidae</taxon>
        <taxon>Xylariales</taxon>
        <taxon>Xylariaceae</taxon>
        <taxon>Anthostomella</taxon>
    </lineage>
</organism>
<accession>A0AAI8VR55</accession>
<protein>
    <submittedName>
        <fullName evidence="1">Uu.00g141750.m01.CDS01</fullName>
    </submittedName>
</protein>
<name>A0AAI8VR55_9PEZI</name>
<dbReference type="AlphaFoldDB" id="A0AAI8VR55"/>
<dbReference type="Proteomes" id="UP001295740">
    <property type="component" value="Unassembled WGS sequence"/>
</dbReference>
<comment type="caution">
    <text evidence="1">The sequence shown here is derived from an EMBL/GenBank/DDBJ whole genome shotgun (WGS) entry which is preliminary data.</text>
</comment>
<evidence type="ECO:0000313" key="1">
    <source>
        <dbReference type="EMBL" id="CAJ2509149.1"/>
    </source>
</evidence>
<gene>
    <name evidence="1" type="ORF">KHLLAP_LOCUS9617</name>
</gene>
<sequence>MAASRRYLVSITSWIERCGELDCLKWLLSHDHGLKLHFPYNDTSRVYENLDTSRMFGLGRVEVYPCSIAKGGFVACDVNVVFDTDPSSIKRAFLGWLVIAARRYDDSTIDASHGGVKRH</sequence>
<keyword evidence="2" id="KW-1185">Reference proteome</keyword>
<evidence type="ECO:0000313" key="2">
    <source>
        <dbReference type="Proteomes" id="UP001295740"/>
    </source>
</evidence>